<dbReference type="Pfam" id="PF01844">
    <property type="entry name" value="HNH"/>
    <property type="match status" value="1"/>
</dbReference>
<dbReference type="InterPro" id="IPR003615">
    <property type="entry name" value="HNH_nuc"/>
</dbReference>
<dbReference type="NCBIfam" id="TIGR03696">
    <property type="entry name" value="Rhs_assc_core"/>
    <property type="match status" value="1"/>
</dbReference>
<keyword evidence="1" id="KW-1133">Transmembrane helix</keyword>
<proteinExistence type="predicted"/>
<reference evidence="3 4" key="1">
    <citation type="submission" date="2020-08" db="EMBL/GenBank/DDBJ databases">
        <title>A Genomic Blueprint of the Chicken Gut Microbiome.</title>
        <authorList>
            <person name="Gilroy R."/>
            <person name="Ravi A."/>
            <person name="Getino M."/>
            <person name="Pursley I."/>
            <person name="Horton D.L."/>
            <person name="Alikhan N.-F."/>
            <person name="Baker D."/>
            <person name="Gharbi K."/>
            <person name="Hall N."/>
            <person name="Watson M."/>
            <person name="Adriaenssens E.M."/>
            <person name="Foster-Nyarko E."/>
            <person name="Jarju S."/>
            <person name="Secka A."/>
            <person name="Antonio M."/>
            <person name="Oren A."/>
            <person name="Chaudhuri R."/>
            <person name="La Ragione R.M."/>
            <person name="Hildebrand F."/>
            <person name="Pallen M.J."/>
        </authorList>
    </citation>
    <scope>NUCLEOTIDE SEQUENCE [LARGE SCALE GENOMIC DNA]</scope>
    <source>
        <strain evidence="3 4">Sa3CUA2</strain>
    </source>
</reference>
<keyword evidence="3" id="KW-0540">Nuclease</keyword>
<dbReference type="PANTHER" id="PTHR32305:SF15">
    <property type="entry name" value="PROTEIN RHSA-RELATED"/>
    <property type="match status" value="1"/>
</dbReference>
<gene>
    <name evidence="3" type="ORF">H9657_06430</name>
</gene>
<organism evidence="3 4">
    <name type="scientific">Cellulomonas avistercoris</name>
    <dbReference type="NCBI Taxonomy" id="2762242"/>
    <lineage>
        <taxon>Bacteria</taxon>
        <taxon>Bacillati</taxon>
        <taxon>Actinomycetota</taxon>
        <taxon>Actinomycetes</taxon>
        <taxon>Micrococcales</taxon>
        <taxon>Cellulomonadaceae</taxon>
        <taxon>Cellulomonas</taxon>
    </lineage>
</organism>
<sequence length="396" mass="41480">MPTADGSAVASTGYFVNDLVASQEVPGVEKAAWTLDPLQRFSTQSTSAWVNEAWASSTEQVIHYDGDGDEPGWIVEDATQPDKVTRWVEGADGQVAVQTSATGDQVLQLVNLHGDVVGTIPIDEDAPHPAWQDLRYTSYDEFGNPEALTGGSASQTPPARYGWLGAAQRSADTPAGVLLMGVRLYHPGIGRFLQVDPVAGGSANAYDYCNADPVNCTDLGGTIAWGRVLGAVAVFGEVASMIPGPVGVAAGGIAATAYLLKGDHKAAAWAAAGAAAALVGAGAAVRVARGIKRANTLVEGGQRVKNTLQKGKFLGYRPSGKFTRAADRQARAAAVGRPCSVCGVKMERSARSVKGKPKNMRQVEQDHIQARSRGGNNSPWNRREICARCNNGKGAK</sequence>
<comment type="caution">
    <text evidence="3">The sequence shown here is derived from an EMBL/GenBank/DDBJ whole genome shotgun (WGS) entry which is preliminary data.</text>
</comment>
<accession>A0ABR8QBV6</accession>
<evidence type="ECO:0000256" key="1">
    <source>
        <dbReference type="SAM" id="Phobius"/>
    </source>
</evidence>
<dbReference type="GO" id="GO:0004519">
    <property type="term" value="F:endonuclease activity"/>
    <property type="evidence" value="ECO:0007669"/>
    <property type="project" value="UniProtKB-KW"/>
</dbReference>
<dbReference type="InterPro" id="IPR002711">
    <property type="entry name" value="HNH"/>
</dbReference>
<dbReference type="InterPro" id="IPR022385">
    <property type="entry name" value="Rhs_assc_core"/>
</dbReference>
<evidence type="ECO:0000313" key="4">
    <source>
        <dbReference type="Proteomes" id="UP000604241"/>
    </source>
</evidence>
<evidence type="ECO:0000259" key="2">
    <source>
        <dbReference type="Pfam" id="PF01844"/>
    </source>
</evidence>
<keyword evidence="3" id="KW-0378">Hydrolase</keyword>
<dbReference type="Proteomes" id="UP000604241">
    <property type="component" value="Unassembled WGS sequence"/>
</dbReference>
<keyword evidence="4" id="KW-1185">Reference proteome</keyword>
<dbReference type="InterPro" id="IPR050708">
    <property type="entry name" value="T6SS_VgrG/RHS"/>
</dbReference>
<name>A0ABR8QBV6_9CELL</name>
<feature type="transmembrane region" description="Helical" evidence="1">
    <location>
        <begin position="266"/>
        <end position="285"/>
    </location>
</feature>
<dbReference type="CDD" id="cd00085">
    <property type="entry name" value="HNHc"/>
    <property type="match status" value="1"/>
</dbReference>
<dbReference type="Gene3D" id="1.10.30.50">
    <property type="match status" value="1"/>
</dbReference>
<keyword evidence="3" id="KW-0255">Endonuclease</keyword>
<keyword evidence="1" id="KW-0812">Transmembrane</keyword>
<dbReference type="PANTHER" id="PTHR32305">
    <property type="match status" value="1"/>
</dbReference>
<keyword evidence="1" id="KW-0472">Membrane</keyword>
<dbReference type="EMBL" id="JACSQV010000004">
    <property type="protein sequence ID" value="MBD7917913.1"/>
    <property type="molecule type" value="Genomic_DNA"/>
</dbReference>
<dbReference type="Gene3D" id="2.180.10.10">
    <property type="entry name" value="RHS repeat-associated core"/>
    <property type="match status" value="1"/>
</dbReference>
<protein>
    <submittedName>
        <fullName evidence="3">HNH endonuclease</fullName>
    </submittedName>
</protein>
<evidence type="ECO:0000313" key="3">
    <source>
        <dbReference type="EMBL" id="MBD7917913.1"/>
    </source>
</evidence>
<feature type="domain" description="HNH" evidence="2">
    <location>
        <begin position="339"/>
        <end position="395"/>
    </location>
</feature>